<accession>A0A2T4UFN1</accession>
<proteinExistence type="predicted"/>
<evidence type="ECO:0000313" key="4">
    <source>
        <dbReference type="EMBL" id="PTL56570.1"/>
    </source>
</evidence>
<dbReference type="Proteomes" id="UP000240739">
    <property type="component" value="Unassembled WGS sequence"/>
</dbReference>
<dbReference type="PANTHER" id="PTHR33371:SF4">
    <property type="entry name" value="INTERMEMBRANE PHOSPHOLIPID TRANSPORT SYSTEM BINDING PROTEIN MLAD"/>
    <property type="match status" value="1"/>
</dbReference>
<keyword evidence="5" id="KW-1185">Reference proteome</keyword>
<comment type="caution">
    <text evidence="4">The sequence shown here is derived from an EMBL/GenBank/DDBJ whole genome shotgun (WGS) entry which is preliminary data.</text>
</comment>
<dbReference type="OrthoDB" id="5241393at2"/>
<dbReference type="InterPro" id="IPR052336">
    <property type="entry name" value="MlaD_Phospholipid_Transporter"/>
</dbReference>
<dbReference type="AlphaFoldDB" id="A0A2T4UFN1"/>
<evidence type="ECO:0000256" key="1">
    <source>
        <dbReference type="SAM" id="MobiDB-lite"/>
    </source>
</evidence>
<feature type="transmembrane region" description="Helical" evidence="2">
    <location>
        <begin position="12"/>
        <end position="31"/>
    </location>
</feature>
<dbReference type="RefSeq" id="WP_107570289.1">
    <property type="nucleotide sequence ID" value="NZ_PYYB01000002.1"/>
</dbReference>
<evidence type="ECO:0000313" key="5">
    <source>
        <dbReference type="Proteomes" id="UP000240739"/>
    </source>
</evidence>
<dbReference type="Pfam" id="PF02470">
    <property type="entry name" value="MlaD"/>
    <property type="match status" value="1"/>
</dbReference>
<dbReference type="InterPro" id="IPR003399">
    <property type="entry name" value="Mce/MlaD"/>
</dbReference>
<keyword evidence="2" id="KW-0812">Transmembrane</keyword>
<evidence type="ECO:0000259" key="3">
    <source>
        <dbReference type="Pfam" id="PF02470"/>
    </source>
</evidence>
<keyword evidence="2" id="KW-0472">Membrane</keyword>
<name>A0A2T4UFN1_9ACTN</name>
<dbReference type="PANTHER" id="PTHR33371">
    <property type="entry name" value="INTERMEMBRANE PHOSPHOLIPID TRANSPORT SYSTEM BINDING PROTEIN MLAD-RELATED"/>
    <property type="match status" value="1"/>
</dbReference>
<feature type="compositionally biased region" description="Polar residues" evidence="1">
    <location>
        <begin position="455"/>
        <end position="465"/>
    </location>
</feature>
<feature type="domain" description="Mce/MlaD" evidence="3">
    <location>
        <begin position="42"/>
        <end position="123"/>
    </location>
</feature>
<gene>
    <name evidence="4" type="ORF">C7Y72_16610</name>
</gene>
<feature type="region of interest" description="Disordered" evidence="1">
    <location>
        <begin position="398"/>
        <end position="471"/>
    </location>
</feature>
<keyword evidence="2" id="KW-1133">Transmembrane helix</keyword>
<evidence type="ECO:0000256" key="2">
    <source>
        <dbReference type="SAM" id="Phobius"/>
    </source>
</evidence>
<dbReference type="EMBL" id="PYYB01000002">
    <property type="protein sequence ID" value="PTL56570.1"/>
    <property type="molecule type" value="Genomic_DNA"/>
</dbReference>
<organism evidence="4 5">
    <name type="scientific">Paraconexibacter algicola</name>
    <dbReference type="NCBI Taxonomy" id="2133960"/>
    <lineage>
        <taxon>Bacteria</taxon>
        <taxon>Bacillati</taxon>
        <taxon>Actinomycetota</taxon>
        <taxon>Thermoleophilia</taxon>
        <taxon>Solirubrobacterales</taxon>
        <taxon>Paraconexibacteraceae</taxon>
        <taxon>Paraconexibacter</taxon>
    </lineage>
</organism>
<feature type="compositionally biased region" description="Polar residues" evidence="1">
    <location>
        <begin position="420"/>
        <end position="433"/>
    </location>
</feature>
<protein>
    <submittedName>
        <fullName evidence="4">MCE family protein</fullName>
    </submittedName>
</protein>
<sequence>MQRRSPSLAANPVLIGAATTLIVIVAVFLAYNANSGLPFVPSYSVKTLVPSAANLVPGNEVRLGGARVGVVQDITPVRRPDGSVIAELDLKLETTVKPLPVDSTILVRPRSALGLKYVEITRGTSKRGFADGATVPFSQATPTPVEFDDVINTFDLPTRKASRTNIEEFGTAFAGRGGDLNIALQELQPLLRNLAPVMDNLADRRTRLGRFVRVLGRTSAEVAPVAQTQAALFANLDTTFVALAGVARPFIQDTISGGPAALDAGIQGFPRQRPFLANTASFARELRPGIRALSGAAPDLADALQIGTPVLRRSLDLNRRLKPTFTALQEFAADPAVKLGVADLTNLAKIANPTIAHLTPVQTVCNYVTLWFRNVASLLSVGDNNGTGQRFIIIATPQGPNAEGAPSSGPANGPLRDNYLHTNPYPNTASPGQTLECEAGNERYAAGRQVIGNVPGNQGTSTEKTTIQKDN</sequence>
<reference evidence="4 5" key="1">
    <citation type="submission" date="2018-03" db="EMBL/GenBank/DDBJ databases">
        <title>Aquarubrobacter algicola gen. nov., sp. nov., a novel actinobacterium isolated from shallow eutrophic lake during the end of cyanobacterial harmful algal blooms.</title>
        <authorList>
            <person name="Chun S.J."/>
        </authorList>
    </citation>
    <scope>NUCLEOTIDE SEQUENCE [LARGE SCALE GENOMIC DNA]</scope>
    <source>
        <strain evidence="4 5">Seoho-28</strain>
    </source>
</reference>